<sequence>MIQLTRLNGEQYFLNAVLIEQIESRPDTTITLINGKKIVVKDSKFEVLRSITDYYRKIGLQMIHKEIGDLDE</sequence>
<keyword evidence="1" id="KW-0969">Cilium</keyword>
<keyword evidence="1" id="KW-0966">Cell projection</keyword>
<gene>
    <name evidence="1" type="ORF">D8M06_01405</name>
</gene>
<evidence type="ECO:0000313" key="1">
    <source>
        <dbReference type="EMBL" id="RKQ37491.1"/>
    </source>
</evidence>
<dbReference type="Proteomes" id="UP000269301">
    <property type="component" value="Unassembled WGS sequence"/>
</dbReference>
<dbReference type="InterPro" id="IPR009384">
    <property type="entry name" value="SwrD-like"/>
</dbReference>
<keyword evidence="1" id="KW-0282">Flagellum</keyword>
<organism evidence="1 2">
    <name type="scientific">Oceanobacillus halophilus</name>
    <dbReference type="NCBI Taxonomy" id="930130"/>
    <lineage>
        <taxon>Bacteria</taxon>
        <taxon>Bacillati</taxon>
        <taxon>Bacillota</taxon>
        <taxon>Bacilli</taxon>
        <taxon>Bacillales</taxon>
        <taxon>Bacillaceae</taxon>
        <taxon>Oceanobacillus</taxon>
    </lineage>
</organism>
<reference evidence="1 2" key="1">
    <citation type="journal article" date="2016" name="Int. J. Syst. Evol. Microbiol.">
        <title>Oceanobacillus halophilus sp. nov., a novel moderately halophilic bacterium from a hypersaline lake.</title>
        <authorList>
            <person name="Amoozegar M.A."/>
            <person name="Bagheri M."/>
            <person name="Makhdoumi A."/>
            <person name="Nikou M.M."/>
            <person name="Fazeli S.A.S."/>
            <person name="Schumann P."/>
            <person name="Sproer C."/>
            <person name="Sanchez-Porro C."/>
            <person name="Ventosa A."/>
        </authorList>
    </citation>
    <scope>NUCLEOTIDE SEQUENCE [LARGE SCALE GENOMIC DNA]</scope>
    <source>
        <strain evidence="1 2">DSM 23996</strain>
    </source>
</reference>
<comment type="caution">
    <text evidence="1">The sequence shown here is derived from an EMBL/GenBank/DDBJ whole genome shotgun (WGS) entry which is preliminary data.</text>
</comment>
<dbReference type="RefSeq" id="WP_121202571.1">
    <property type="nucleotide sequence ID" value="NZ_RBZP01000001.1"/>
</dbReference>
<proteinExistence type="predicted"/>
<dbReference type="EMBL" id="RBZP01000001">
    <property type="protein sequence ID" value="RKQ37491.1"/>
    <property type="molecule type" value="Genomic_DNA"/>
</dbReference>
<dbReference type="PANTHER" id="PTHR39185">
    <property type="entry name" value="SWARMING MOTILITY PROTEIN SWRD"/>
    <property type="match status" value="1"/>
</dbReference>
<dbReference type="PANTHER" id="PTHR39185:SF1">
    <property type="entry name" value="SWARMING MOTILITY PROTEIN SWRD"/>
    <property type="match status" value="1"/>
</dbReference>
<evidence type="ECO:0000313" key="2">
    <source>
        <dbReference type="Proteomes" id="UP000269301"/>
    </source>
</evidence>
<dbReference type="OrthoDB" id="9799862at2"/>
<accession>A0A495ABV6</accession>
<protein>
    <submittedName>
        <fullName evidence="1">Flagellar protein FlbD</fullName>
    </submittedName>
</protein>
<dbReference type="AlphaFoldDB" id="A0A495ABV6"/>
<name>A0A495ABV6_9BACI</name>
<dbReference type="Pfam" id="PF06289">
    <property type="entry name" value="FlbD"/>
    <property type="match status" value="1"/>
</dbReference>
<keyword evidence="2" id="KW-1185">Reference proteome</keyword>